<accession>A0A8C6HBH3</accession>
<feature type="region of interest" description="Disordered" evidence="1">
    <location>
        <begin position="79"/>
        <end position="109"/>
    </location>
</feature>
<proteinExistence type="predicted"/>
<evidence type="ECO:0000313" key="2">
    <source>
        <dbReference type="Ensembl" id="ENSMSIP00000017977.1"/>
    </source>
</evidence>
<evidence type="ECO:0000313" key="3">
    <source>
        <dbReference type="Proteomes" id="UP000694415"/>
    </source>
</evidence>
<protein>
    <submittedName>
        <fullName evidence="2">Predicted gene 826</fullName>
    </submittedName>
</protein>
<reference evidence="2" key="1">
    <citation type="submission" date="2025-08" db="UniProtKB">
        <authorList>
            <consortium name="Ensembl"/>
        </authorList>
    </citation>
    <scope>IDENTIFICATION</scope>
</reference>
<dbReference type="Proteomes" id="UP000694415">
    <property type="component" value="Unplaced"/>
</dbReference>
<name>A0A8C6HBH3_MUSSI</name>
<reference evidence="2" key="2">
    <citation type="submission" date="2025-09" db="UniProtKB">
        <authorList>
            <consortium name="Ensembl"/>
        </authorList>
    </citation>
    <scope>IDENTIFICATION</scope>
</reference>
<sequence>MEVSLPSAAPLSQGWVLGLSLSAYATWRQIMLGTEDLAGLQEAGRASVPLGSEVAGIWQSGTWELPVTLPELRLAAGTRRGARGGQEMTERFAWPLPSTEKHRQWAERS</sequence>
<dbReference type="GeneTree" id="ENSGT00960000193315"/>
<dbReference type="Ensembl" id="ENSMSIT00000022722.1">
    <property type="protein sequence ID" value="ENSMSIP00000017977.1"/>
    <property type="gene ID" value="ENSMSIG00000015321.1"/>
</dbReference>
<feature type="compositionally biased region" description="Basic and acidic residues" evidence="1">
    <location>
        <begin position="99"/>
        <end position="109"/>
    </location>
</feature>
<organism evidence="2 3">
    <name type="scientific">Mus spicilegus</name>
    <name type="common">Mound-building mouse</name>
    <dbReference type="NCBI Taxonomy" id="10103"/>
    <lineage>
        <taxon>Eukaryota</taxon>
        <taxon>Metazoa</taxon>
        <taxon>Chordata</taxon>
        <taxon>Craniata</taxon>
        <taxon>Vertebrata</taxon>
        <taxon>Euteleostomi</taxon>
        <taxon>Mammalia</taxon>
        <taxon>Eutheria</taxon>
        <taxon>Euarchontoglires</taxon>
        <taxon>Glires</taxon>
        <taxon>Rodentia</taxon>
        <taxon>Myomorpha</taxon>
        <taxon>Muroidea</taxon>
        <taxon>Muridae</taxon>
        <taxon>Murinae</taxon>
        <taxon>Mus</taxon>
        <taxon>Mus</taxon>
    </lineage>
</organism>
<keyword evidence="3" id="KW-1185">Reference proteome</keyword>
<evidence type="ECO:0000256" key="1">
    <source>
        <dbReference type="SAM" id="MobiDB-lite"/>
    </source>
</evidence>
<dbReference type="AlphaFoldDB" id="A0A8C6HBH3"/>